<keyword evidence="2" id="KW-1185">Reference proteome</keyword>
<dbReference type="EMBL" id="CM064439">
    <property type="protein sequence ID" value="KAK3430995.1"/>
    <property type="molecule type" value="Genomic_DNA"/>
</dbReference>
<proteinExistence type="predicted"/>
<gene>
    <name evidence="1" type="ORF">EUGRSUZ_E02224</name>
</gene>
<organism evidence="1 2">
    <name type="scientific">Eucalyptus grandis</name>
    <name type="common">Flooded gum</name>
    <dbReference type="NCBI Taxonomy" id="71139"/>
    <lineage>
        <taxon>Eukaryota</taxon>
        <taxon>Viridiplantae</taxon>
        <taxon>Streptophyta</taxon>
        <taxon>Embryophyta</taxon>
        <taxon>Tracheophyta</taxon>
        <taxon>Spermatophyta</taxon>
        <taxon>Magnoliopsida</taxon>
        <taxon>eudicotyledons</taxon>
        <taxon>Gunneridae</taxon>
        <taxon>Pentapetalae</taxon>
        <taxon>rosids</taxon>
        <taxon>malvids</taxon>
        <taxon>Myrtales</taxon>
        <taxon>Myrtaceae</taxon>
        <taxon>Myrtoideae</taxon>
        <taxon>Eucalypteae</taxon>
        <taxon>Eucalyptus</taxon>
    </lineage>
</organism>
<evidence type="ECO:0000313" key="2">
    <source>
        <dbReference type="Proteomes" id="UP000030711"/>
    </source>
</evidence>
<reference evidence="1 2" key="1">
    <citation type="journal article" date="2014" name="Nature">
        <title>The genome of Eucalyptus grandis.</title>
        <authorList>
            <person name="Myburg A.A."/>
            <person name="Grattapaglia D."/>
            <person name="Tuskan G.A."/>
            <person name="Hellsten U."/>
            <person name="Hayes R.D."/>
            <person name="Grimwood J."/>
            <person name="Jenkins J."/>
            <person name="Lindquist E."/>
            <person name="Tice H."/>
            <person name="Bauer D."/>
            <person name="Goodstein D.M."/>
            <person name="Dubchak I."/>
            <person name="Poliakov A."/>
            <person name="Mizrachi E."/>
            <person name="Kullan A.R."/>
            <person name="Hussey S.G."/>
            <person name="Pinard D."/>
            <person name="van der Merwe K."/>
            <person name="Singh P."/>
            <person name="van Jaarsveld I."/>
            <person name="Silva-Junior O.B."/>
            <person name="Togawa R.C."/>
            <person name="Pappas M.R."/>
            <person name="Faria D.A."/>
            <person name="Sansaloni C.P."/>
            <person name="Petroli C.D."/>
            <person name="Yang X."/>
            <person name="Ranjan P."/>
            <person name="Tschaplinski T.J."/>
            <person name="Ye C.Y."/>
            <person name="Li T."/>
            <person name="Sterck L."/>
            <person name="Vanneste K."/>
            <person name="Murat F."/>
            <person name="Soler M."/>
            <person name="Clemente H.S."/>
            <person name="Saidi N."/>
            <person name="Cassan-Wang H."/>
            <person name="Dunand C."/>
            <person name="Hefer C.A."/>
            <person name="Bornberg-Bauer E."/>
            <person name="Kersting A.R."/>
            <person name="Vining K."/>
            <person name="Amarasinghe V."/>
            <person name="Ranik M."/>
            <person name="Naithani S."/>
            <person name="Elser J."/>
            <person name="Boyd A.E."/>
            <person name="Liston A."/>
            <person name="Spatafora J.W."/>
            <person name="Dharmwardhana P."/>
            <person name="Raja R."/>
            <person name="Sullivan C."/>
            <person name="Romanel E."/>
            <person name="Alves-Ferreira M."/>
            <person name="Kulheim C."/>
            <person name="Foley W."/>
            <person name="Carocha V."/>
            <person name="Paiva J."/>
            <person name="Kudrna D."/>
            <person name="Brommonschenkel S.H."/>
            <person name="Pasquali G."/>
            <person name="Byrne M."/>
            <person name="Rigault P."/>
            <person name="Tibbits J."/>
            <person name="Spokevicius A."/>
            <person name="Jones R.C."/>
            <person name="Steane D.A."/>
            <person name="Vaillancourt R.E."/>
            <person name="Potts B.M."/>
            <person name="Joubert F."/>
            <person name="Barry K."/>
            <person name="Pappas G.J."/>
            <person name="Strauss S.H."/>
            <person name="Jaiswal P."/>
            <person name="Grima-Pettenati J."/>
            <person name="Salse J."/>
            <person name="Van de Peer Y."/>
            <person name="Rokhsar D.S."/>
            <person name="Schmutz J."/>
        </authorList>
    </citation>
    <scope>NUCLEOTIDE SEQUENCE [LARGE SCALE GENOMIC DNA]</scope>
    <source>
        <strain evidence="2">cv. BRASUZ1</strain>
        <tissue evidence="1">Leaf extractions</tissue>
    </source>
</reference>
<dbReference type="Proteomes" id="UP000030711">
    <property type="component" value="Chromosome 5"/>
</dbReference>
<name>A0ACC3KZI1_EUCGR</name>
<protein>
    <submittedName>
        <fullName evidence="1">Uncharacterized protein</fullName>
    </submittedName>
</protein>
<accession>A0ACC3KZI1</accession>
<sequence>MINQNLGVNNDSTTCFSVFVRDESELIQEIVKKISTYLDHSLHVAKHPIGIYSRVTKLKSMLKLESNDGVLMVGLWGQGGIGKTCLAKALYNALFRKFEGACFLANVRETSKDSRGLVTLQETILNNILLPQQRLEVSNVDVGSNLIQHRLGRKKVLLILDDVDALCHLNALAGKCEWFGNGSRIIVTTRDKQLLTCHRIDQDHVYKVEALSNSEAHELLSKHVFQTHQIRTDLVDGALKYAKGLPLALEVLGSSLCDTTEDVWESTIKKLSRNPDKNINNVLKVSFDGLDENEKEIFLHIACFFKGWAREHTKKVLDSCDLETIVGLDILIKRSLISIEGGILQMHDLIQAMGMDIVNRECRDDPGRRSKLWLYDDVVDVLSRDMDFRKLTYMNFNWCKSLVHMPDLSCAPNLKELYLVGCKNLVEAHESLAYLDKLEELILSGCDELSVFPKLLNSKNLRNFYFIGTKFERFPDIPHKLKGLEQLIIGESAIKELPMSIENLVALRRMSIIDCKNLRHLPSSIYKLQILRDLSIIGCPNLIGFPKYEDSANSCMKAGLPNLWFLELLRCNLSEVEFLENLSCMPLLENLCLKENNILTLPKSINKRDSLSTLDVQGCHQLQEIPELPPFLTYFYAVNCKSLQKTEDLISIHRIKNQPSVVLSQGEMPQWVFPIEGDSIFFMVSEDLYDKILRVAFCTVLKNNESAEYYSKNTYSFNPCVNGEWLNGEHGGYGLSDLDHIAVDYYLPREFWGEVDFAQTDGRYIQLGVEIGSEAVKKWGLRIICKQLGDDLKVELRDNQLIDLALLYEDGHESTDVVAENSHMHGDNSSEADLQEDWQDCQTSTEEHSQVGSKRKHEFNPSLGKRIKTMLTSIWSRWRRA</sequence>
<comment type="caution">
    <text evidence="1">The sequence shown here is derived from an EMBL/GenBank/DDBJ whole genome shotgun (WGS) entry which is preliminary data.</text>
</comment>
<evidence type="ECO:0000313" key="1">
    <source>
        <dbReference type="EMBL" id="KAK3430995.1"/>
    </source>
</evidence>